<keyword evidence="2" id="KW-0012">Acyltransferase</keyword>
<reference evidence="3" key="1">
    <citation type="journal article" date="2019" name="Int. J. Syst. Evol. Microbiol.">
        <title>The Global Catalogue of Microorganisms (GCM) 10K type strain sequencing project: providing services to taxonomists for standard genome sequencing and annotation.</title>
        <authorList>
            <consortium name="The Broad Institute Genomics Platform"/>
            <consortium name="The Broad Institute Genome Sequencing Center for Infectious Disease"/>
            <person name="Wu L."/>
            <person name="Ma J."/>
        </authorList>
    </citation>
    <scope>NUCLEOTIDE SEQUENCE [LARGE SCALE GENOMIC DNA]</scope>
    <source>
        <strain evidence="3">DFY28</strain>
    </source>
</reference>
<protein>
    <submittedName>
        <fullName evidence="2">GNAT family N-acetyltransferase</fullName>
        <ecNumber evidence="2">2.3.1.-</ecNumber>
    </submittedName>
</protein>
<dbReference type="SUPFAM" id="SSF55729">
    <property type="entry name" value="Acyl-CoA N-acyltransferases (Nat)"/>
    <property type="match status" value="1"/>
</dbReference>
<evidence type="ECO:0000313" key="2">
    <source>
        <dbReference type="EMBL" id="MFD1785628.1"/>
    </source>
</evidence>
<dbReference type="Gene3D" id="3.40.630.30">
    <property type="match status" value="1"/>
</dbReference>
<name>A0ABW4N685_9CAUL</name>
<dbReference type="Proteomes" id="UP001597237">
    <property type="component" value="Unassembled WGS sequence"/>
</dbReference>
<accession>A0ABW4N685</accession>
<proteinExistence type="predicted"/>
<dbReference type="Pfam" id="PF13673">
    <property type="entry name" value="Acetyltransf_10"/>
    <property type="match status" value="1"/>
</dbReference>
<keyword evidence="3" id="KW-1185">Reference proteome</keyword>
<dbReference type="EMBL" id="JBHUEY010000012">
    <property type="protein sequence ID" value="MFD1785628.1"/>
    <property type="molecule type" value="Genomic_DNA"/>
</dbReference>
<evidence type="ECO:0000313" key="3">
    <source>
        <dbReference type="Proteomes" id="UP001597237"/>
    </source>
</evidence>
<dbReference type="InterPro" id="IPR000182">
    <property type="entry name" value="GNAT_dom"/>
</dbReference>
<keyword evidence="2" id="KW-0808">Transferase</keyword>
<dbReference type="InterPro" id="IPR016181">
    <property type="entry name" value="Acyl_CoA_acyltransferase"/>
</dbReference>
<gene>
    <name evidence="2" type="ORF">ACFSC0_19690</name>
</gene>
<dbReference type="GO" id="GO:0016746">
    <property type="term" value="F:acyltransferase activity"/>
    <property type="evidence" value="ECO:0007669"/>
    <property type="project" value="UniProtKB-KW"/>
</dbReference>
<dbReference type="RefSeq" id="WP_377281781.1">
    <property type="nucleotide sequence ID" value="NZ_JBHRSI010000004.1"/>
</dbReference>
<dbReference type="PROSITE" id="PS51186">
    <property type="entry name" value="GNAT"/>
    <property type="match status" value="1"/>
</dbReference>
<evidence type="ECO:0000259" key="1">
    <source>
        <dbReference type="PROSITE" id="PS51186"/>
    </source>
</evidence>
<feature type="domain" description="N-acetyltransferase" evidence="1">
    <location>
        <begin position="1"/>
        <end position="93"/>
    </location>
</feature>
<sequence>MEHSDVGLISLQRIDERLSRVHTLCVCPEYQSAGIGARVMKSVMAEASNSGAVVELSVLKANPRAQEFYSRLGFQRIDVSEYHIHMSWSSRLPAVRSPNHR</sequence>
<organism evidence="2 3">
    <name type="scientific">Phenylobacterium terrae</name>
    <dbReference type="NCBI Taxonomy" id="2665495"/>
    <lineage>
        <taxon>Bacteria</taxon>
        <taxon>Pseudomonadati</taxon>
        <taxon>Pseudomonadota</taxon>
        <taxon>Alphaproteobacteria</taxon>
        <taxon>Caulobacterales</taxon>
        <taxon>Caulobacteraceae</taxon>
        <taxon>Phenylobacterium</taxon>
    </lineage>
</organism>
<dbReference type="EC" id="2.3.1.-" evidence="2"/>
<dbReference type="CDD" id="cd04301">
    <property type="entry name" value="NAT_SF"/>
    <property type="match status" value="1"/>
</dbReference>
<comment type="caution">
    <text evidence="2">The sequence shown here is derived from an EMBL/GenBank/DDBJ whole genome shotgun (WGS) entry which is preliminary data.</text>
</comment>